<feature type="domain" description="DUF306" evidence="2">
    <location>
        <begin position="142"/>
        <end position="252"/>
    </location>
</feature>
<keyword evidence="4" id="KW-1185">Reference proteome</keyword>
<dbReference type="PANTHER" id="PTHR35535:SF1">
    <property type="entry name" value="HEAT SHOCK PROTEIN HSLJ"/>
    <property type="match status" value="1"/>
</dbReference>
<dbReference type="Proteomes" id="UP000525987">
    <property type="component" value="Unassembled WGS sequence"/>
</dbReference>
<dbReference type="InterPro" id="IPR053147">
    <property type="entry name" value="Hsp_HslJ-like"/>
</dbReference>
<dbReference type="InterPro" id="IPR007298">
    <property type="entry name" value="Cu-R_lipoprotein_NlpE"/>
</dbReference>
<dbReference type="InterPro" id="IPR038670">
    <property type="entry name" value="HslJ-like_sf"/>
</dbReference>
<dbReference type="Gene3D" id="2.40.128.270">
    <property type="match status" value="1"/>
</dbReference>
<evidence type="ECO:0000313" key="4">
    <source>
        <dbReference type="Proteomes" id="UP000525987"/>
    </source>
</evidence>
<dbReference type="PANTHER" id="PTHR35535">
    <property type="entry name" value="HEAT SHOCK PROTEIN HSLJ"/>
    <property type="match status" value="1"/>
</dbReference>
<dbReference type="Pfam" id="PF03724">
    <property type="entry name" value="META"/>
    <property type="match status" value="1"/>
</dbReference>
<evidence type="ECO:0000256" key="1">
    <source>
        <dbReference type="SAM" id="SignalP"/>
    </source>
</evidence>
<feature type="signal peptide" evidence="1">
    <location>
        <begin position="1"/>
        <end position="21"/>
    </location>
</feature>
<reference evidence="3 4" key="1">
    <citation type="submission" date="2020-08" db="EMBL/GenBank/DDBJ databases">
        <title>Genomic Encyclopedia of Type Strains, Phase III (KMG-III): the genomes of soil and plant-associated and newly described type strains.</title>
        <authorList>
            <person name="Whitman W."/>
        </authorList>
    </citation>
    <scope>NUCLEOTIDE SEQUENCE [LARGE SCALE GENOMIC DNA]</scope>
    <source>
        <strain evidence="3 4">CECT 5995</strain>
    </source>
</reference>
<evidence type="ECO:0000313" key="3">
    <source>
        <dbReference type="EMBL" id="MBB3141063.1"/>
    </source>
</evidence>
<dbReference type="AlphaFoldDB" id="A0A7W5G546"/>
<feature type="chain" id="PRO_5031431440" evidence="1">
    <location>
        <begin position="22"/>
        <end position="257"/>
    </location>
</feature>
<comment type="caution">
    <text evidence="3">The sequence shown here is derived from an EMBL/GenBank/DDBJ whole genome shotgun (WGS) entry which is preliminary data.</text>
</comment>
<dbReference type="Pfam" id="PF04170">
    <property type="entry name" value="NlpE"/>
    <property type="match status" value="1"/>
</dbReference>
<gene>
    <name evidence="3" type="ORF">FHR96_001937</name>
</gene>
<accession>A0A7W5G546</accession>
<dbReference type="Gene3D" id="2.40.128.640">
    <property type="match status" value="1"/>
</dbReference>
<sequence length="257" mass="28641">MRRLFQLTYFLLLALWLAGCAALERSPDAEAALGELPASYRGELPCADCAGIRYHLSLFPDGVYTLKTAYLGAGEGRRFHERGEWALDASGDILTLNGGDQGPRQWRIEAQGGSLEMLDLEGHEIDSTLDYRLRRTPSFVTETLEDSYWKLIELDGEAVEVAEGVREPHLVFHGEQQRLTGFGGCNRLTGGYQREGEALSIGRVAATRMACMTGNDLEPRFLAMLEQVAGYRLRADRLELLDADGEVMARFEVRHLT</sequence>
<proteinExistence type="predicted"/>
<protein>
    <submittedName>
        <fullName evidence="3">Heat shock protein HslJ</fullName>
    </submittedName>
</protein>
<dbReference type="PROSITE" id="PS51257">
    <property type="entry name" value="PROKAR_LIPOPROTEIN"/>
    <property type="match status" value="1"/>
</dbReference>
<evidence type="ECO:0000259" key="2">
    <source>
        <dbReference type="Pfam" id="PF03724"/>
    </source>
</evidence>
<dbReference type="EMBL" id="JACHXM010000007">
    <property type="protein sequence ID" value="MBB3141063.1"/>
    <property type="molecule type" value="Genomic_DNA"/>
</dbReference>
<keyword evidence="1" id="KW-0732">Signal</keyword>
<dbReference type="InterPro" id="IPR005184">
    <property type="entry name" value="DUF306_Meta_HslJ"/>
</dbReference>
<name>A0A7W5G546_9GAMM</name>
<organism evidence="3 4">
    <name type="scientific">Halomonas organivorans</name>
    <dbReference type="NCBI Taxonomy" id="257772"/>
    <lineage>
        <taxon>Bacteria</taxon>
        <taxon>Pseudomonadati</taxon>
        <taxon>Pseudomonadota</taxon>
        <taxon>Gammaproteobacteria</taxon>
        <taxon>Oceanospirillales</taxon>
        <taxon>Halomonadaceae</taxon>
        <taxon>Halomonas</taxon>
    </lineage>
</organism>
<dbReference type="RefSeq" id="WP_183387446.1">
    <property type="nucleotide sequence ID" value="NZ_JACHXM010000007.1"/>
</dbReference>
<keyword evidence="3" id="KW-0346">Stress response</keyword>